<feature type="domain" description="Glycoside hydrolase family 3 N-terminal" evidence="4">
    <location>
        <begin position="19"/>
        <end position="310"/>
    </location>
</feature>
<dbReference type="InterPro" id="IPR001764">
    <property type="entry name" value="Glyco_hydro_3_N"/>
</dbReference>
<dbReference type="PANTHER" id="PTHR30480:SF16">
    <property type="entry name" value="GLYCOSIDE HYDROLASE FAMILY 3 DOMAIN PROTEIN"/>
    <property type="match status" value="1"/>
</dbReference>
<dbReference type="InterPro" id="IPR017853">
    <property type="entry name" value="GH"/>
</dbReference>
<dbReference type="GO" id="GO:0009254">
    <property type="term" value="P:peptidoglycan turnover"/>
    <property type="evidence" value="ECO:0007669"/>
    <property type="project" value="TreeGrafter"/>
</dbReference>
<dbReference type="EMBL" id="QQXK01000018">
    <property type="protein sequence ID" value="RII41937.1"/>
    <property type="molecule type" value="Genomic_DNA"/>
</dbReference>
<dbReference type="InterPro" id="IPR036962">
    <property type="entry name" value="Glyco_hydro_3_N_sf"/>
</dbReference>
<dbReference type="AlphaFoldDB" id="A0A399JBM2"/>
<accession>A0A399JBM2</accession>
<sequence>MPGFQGLTVPAWIGEGLDGGLASVCLYGANLDTPAQLGDLAARLRELSPSALLTLDEEGGDVTRLHYLTGSPQPGNAVLGRIDDVAATAASAQLIAAELQALGLNYDLAPSADVNSSPQNPVIGTRSFGAEPELVARHTVAWVEGLQAAGVAGCVKHFPGHGDTTADSHLAMPRIDTDRATLDARELVPFRAAIQAGVATVMTSHILVPALDPSGPATFSRAILTELLRGELGFEGVIVTDALDMKGASGEVGIPEAAVRALIAGADLLCLGSETSPELYREVLDAVAAAVAEGRLSLERLRDAAERTSRLAAAYPAAVPGSAGSVPGPERIAEAFRRGAAVPAWLANPAPVAVVQLENEANMAAGFVPWGAGAAGVPLSTPAEVPAGAKVALVARGLDAAHPAWALAAEFEGAGHPVLVIECGWPHDERADLVTFGASRAVGEALALALQLPVAAPAGAVGGGGSAG</sequence>
<keyword evidence="6" id="KW-1185">Reference proteome</keyword>
<evidence type="ECO:0000313" key="5">
    <source>
        <dbReference type="EMBL" id="RII41937.1"/>
    </source>
</evidence>
<gene>
    <name evidence="5" type="ORF">DWB68_09745</name>
</gene>
<keyword evidence="3" id="KW-0326">Glycosidase</keyword>
<dbReference type="Proteomes" id="UP000265419">
    <property type="component" value="Unassembled WGS sequence"/>
</dbReference>
<evidence type="ECO:0000256" key="1">
    <source>
        <dbReference type="ARBA" id="ARBA00005336"/>
    </source>
</evidence>
<dbReference type="InterPro" id="IPR050226">
    <property type="entry name" value="NagZ_Beta-hexosaminidase"/>
</dbReference>
<dbReference type="Pfam" id="PF00933">
    <property type="entry name" value="Glyco_hydro_3"/>
    <property type="match status" value="1"/>
</dbReference>
<reference evidence="5 6" key="1">
    <citation type="submission" date="2018-07" db="EMBL/GenBank/DDBJ databases">
        <title>Arthrobacter sp. nov., isolated from raw cow's milk with high bacterial count.</title>
        <authorList>
            <person name="Hahne J."/>
            <person name="Isele D."/>
            <person name="Lipski A."/>
        </authorList>
    </citation>
    <scope>NUCLEOTIDE SEQUENCE [LARGE SCALE GENOMIC DNA]</scope>
    <source>
        <strain evidence="5 6">JZ R-35</strain>
    </source>
</reference>
<evidence type="ECO:0000256" key="3">
    <source>
        <dbReference type="ARBA" id="ARBA00023295"/>
    </source>
</evidence>
<dbReference type="PROSITE" id="PS00775">
    <property type="entry name" value="GLYCOSYL_HYDROL_F3"/>
    <property type="match status" value="1"/>
</dbReference>
<evidence type="ECO:0000259" key="4">
    <source>
        <dbReference type="Pfam" id="PF00933"/>
    </source>
</evidence>
<dbReference type="PANTHER" id="PTHR30480">
    <property type="entry name" value="BETA-HEXOSAMINIDASE-RELATED"/>
    <property type="match status" value="1"/>
</dbReference>
<protein>
    <submittedName>
        <fullName evidence="5">Glycoside hydrolase family 3 protein</fullName>
    </submittedName>
</protein>
<proteinExistence type="inferred from homology"/>
<comment type="caution">
    <text evidence="5">The sequence shown here is derived from an EMBL/GenBank/DDBJ whole genome shotgun (WGS) entry which is preliminary data.</text>
</comment>
<dbReference type="GO" id="GO:0005975">
    <property type="term" value="P:carbohydrate metabolic process"/>
    <property type="evidence" value="ECO:0007669"/>
    <property type="project" value="InterPro"/>
</dbReference>
<keyword evidence="2 5" id="KW-0378">Hydrolase</keyword>
<evidence type="ECO:0000256" key="2">
    <source>
        <dbReference type="ARBA" id="ARBA00022801"/>
    </source>
</evidence>
<dbReference type="RefSeq" id="WP_119424953.1">
    <property type="nucleotide sequence ID" value="NZ_QQXK01000018.1"/>
</dbReference>
<comment type="similarity">
    <text evidence="1">Belongs to the glycosyl hydrolase 3 family.</text>
</comment>
<evidence type="ECO:0000313" key="6">
    <source>
        <dbReference type="Proteomes" id="UP000265419"/>
    </source>
</evidence>
<dbReference type="InterPro" id="IPR019800">
    <property type="entry name" value="Glyco_hydro_3_AS"/>
</dbReference>
<organism evidence="5 6">
    <name type="scientific">Galactobacter valiniphilus</name>
    <dbReference type="NCBI Taxonomy" id="2676122"/>
    <lineage>
        <taxon>Bacteria</taxon>
        <taxon>Bacillati</taxon>
        <taxon>Actinomycetota</taxon>
        <taxon>Actinomycetes</taxon>
        <taxon>Micrococcales</taxon>
        <taxon>Micrococcaceae</taxon>
        <taxon>Galactobacter</taxon>
    </lineage>
</organism>
<dbReference type="Gene3D" id="3.20.20.300">
    <property type="entry name" value="Glycoside hydrolase, family 3, N-terminal domain"/>
    <property type="match status" value="1"/>
</dbReference>
<dbReference type="GO" id="GO:0004553">
    <property type="term" value="F:hydrolase activity, hydrolyzing O-glycosyl compounds"/>
    <property type="evidence" value="ECO:0007669"/>
    <property type="project" value="InterPro"/>
</dbReference>
<name>A0A399JBM2_9MICC</name>
<dbReference type="SUPFAM" id="SSF51445">
    <property type="entry name" value="(Trans)glycosidases"/>
    <property type="match status" value="1"/>
</dbReference>